<reference evidence="2" key="1">
    <citation type="submission" date="2019-12" db="EMBL/GenBank/DDBJ databases">
        <title>Genome sequencing and annotation of Brassica cretica.</title>
        <authorList>
            <person name="Studholme D.J."/>
            <person name="Sarris P."/>
        </authorList>
    </citation>
    <scope>NUCLEOTIDE SEQUENCE</scope>
    <source>
        <strain evidence="2">PFS-109/04</strain>
        <tissue evidence="2">Leaf</tissue>
    </source>
</reference>
<feature type="compositionally biased region" description="Basic and acidic residues" evidence="1">
    <location>
        <begin position="67"/>
        <end position="76"/>
    </location>
</feature>
<sequence length="76" mass="8512">MIDTALEACNSVQYLEPPTQRPKTSARTAQRLIAHSMGLKLPASGFGSKELRDQEAARKNRIVSRQKQRDDAWGDD</sequence>
<dbReference type="Proteomes" id="UP000712600">
    <property type="component" value="Unassembled WGS sequence"/>
</dbReference>
<feature type="compositionally biased region" description="Basic and acidic residues" evidence="1">
    <location>
        <begin position="49"/>
        <end position="58"/>
    </location>
</feature>
<evidence type="ECO:0000313" key="2">
    <source>
        <dbReference type="EMBL" id="KAF3502984.1"/>
    </source>
</evidence>
<organism evidence="2 3">
    <name type="scientific">Brassica cretica</name>
    <name type="common">Mustard</name>
    <dbReference type="NCBI Taxonomy" id="69181"/>
    <lineage>
        <taxon>Eukaryota</taxon>
        <taxon>Viridiplantae</taxon>
        <taxon>Streptophyta</taxon>
        <taxon>Embryophyta</taxon>
        <taxon>Tracheophyta</taxon>
        <taxon>Spermatophyta</taxon>
        <taxon>Magnoliopsida</taxon>
        <taxon>eudicotyledons</taxon>
        <taxon>Gunneridae</taxon>
        <taxon>Pentapetalae</taxon>
        <taxon>rosids</taxon>
        <taxon>malvids</taxon>
        <taxon>Brassicales</taxon>
        <taxon>Brassicaceae</taxon>
        <taxon>Brassiceae</taxon>
        <taxon>Brassica</taxon>
    </lineage>
</organism>
<proteinExistence type="predicted"/>
<dbReference type="PANTHER" id="PTHR21678">
    <property type="entry name" value="GROWTH INHIBITION AND DIFFERENTIATION RELATED PROTEIN 88"/>
    <property type="match status" value="1"/>
</dbReference>
<dbReference type="PANTHER" id="PTHR21678:SF0">
    <property type="entry name" value="C3H1-TYPE DOMAIN-CONTAINING PROTEIN"/>
    <property type="match status" value="1"/>
</dbReference>
<dbReference type="AlphaFoldDB" id="A0A8S9ND14"/>
<name>A0A8S9ND14_BRACR</name>
<protein>
    <recommendedName>
        <fullName evidence="4">R3H domain-containing protein</fullName>
    </recommendedName>
</protein>
<evidence type="ECO:0000256" key="1">
    <source>
        <dbReference type="SAM" id="MobiDB-lite"/>
    </source>
</evidence>
<accession>A0A8S9ND14</accession>
<feature type="region of interest" description="Disordered" evidence="1">
    <location>
        <begin position="43"/>
        <end position="76"/>
    </location>
</feature>
<dbReference type="EMBL" id="QGKX02001621">
    <property type="protein sequence ID" value="KAF3502984.1"/>
    <property type="molecule type" value="Genomic_DNA"/>
</dbReference>
<evidence type="ECO:0000313" key="3">
    <source>
        <dbReference type="Proteomes" id="UP000712600"/>
    </source>
</evidence>
<comment type="caution">
    <text evidence="2">The sequence shown here is derived from an EMBL/GenBank/DDBJ whole genome shotgun (WGS) entry which is preliminary data.</text>
</comment>
<dbReference type="InterPro" id="IPR039884">
    <property type="entry name" value="R3HC1/R3HCL"/>
</dbReference>
<evidence type="ECO:0008006" key="4">
    <source>
        <dbReference type="Google" id="ProtNLM"/>
    </source>
</evidence>
<gene>
    <name evidence="2" type="ORF">F2Q69_00044349</name>
</gene>